<keyword evidence="1" id="KW-0808">Transferase</keyword>
<organism evidence="3 4">
    <name type="scientific">Vagococcus carniphilus</name>
    <dbReference type="NCBI Taxonomy" id="218144"/>
    <lineage>
        <taxon>Bacteria</taxon>
        <taxon>Bacillati</taxon>
        <taxon>Bacillota</taxon>
        <taxon>Bacilli</taxon>
        <taxon>Lactobacillales</taxon>
        <taxon>Enterococcaceae</taxon>
        <taxon>Vagococcus</taxon>
    </lineage>
</organism>
<feature type="domain" description="PTS EIIB type-2" evidence="2">
    <location>
        <begin position="4"/>
        <end position="96"/>
    </location>
</feature>
<dbReference type="InterPro" id="IPR003501">
    <property type="entry name" value="PTS_EIIB_2/3"/>
</dbReference>
<dbReference type="InterPro" id="IPR036095">
    <property type="entry name" value="PTS_EIIB-like_sf"/>
</dbReference>
<name>A0AAW8U2I8_9ENTE</name>
<dbReference type="GO" id="GO:0008982">
    <property type="term" value="F:protein-N(PI)-phosphohistidine-sugar phosphotransferase activity"/>
    <property type="evidence" value="ECO:0007669"/>
    <property type="project" value="InterPro"/>
</dbReference>
<sequence length="98" mass="10546">MKKIRVLVACGAGIATSTIVVKKLEDLFAANQISVEIIQIKIAEAANKQSEADMLISTTMFPTEYSIPAIKGMSFLTGIGVDKTEMEIISAAKEILNK</sequence>
<evidence type="ECO:0000313" key="3">
    <source>
        <dbReference type="EMBL" id="MDT2833771.1"/>
    </source>
</evidence>
<dbReference type="Gene3D" id="3.40.50.2300">
    <property type="match status" value="1"/>
</dbReference>
<gene>
    <name evidence="3" type="ORF">P7H70_06860</name>
</gene>
<comment type="caution">
    <text evidence="3">The sequence shown here is derived from an EMBL/GenBank/DDBJ whole genome shotgun (WGS) entry which is preliminary data.</text>
</comment>
<evidence type="ECO:0000313" key="4">
    <source>
        <dbReference type="Proteomes" id="UP001268577"/>
    </source>
</evidence>
<reference evidence="3" key="1">
    <citation type="submission" date="2023-03" db="EMBL/GenBank/DDBJ databases">
        <authorList>
            <person name="Shen W."/>
            <person name="Cai J."/>
        </authorList>
    </citation>
    <scope>NUCLEOTIDE SEQUENCE</scope>
    <source>
        <strain evidence="3">P96-3</strain>
    </source>
</reference>
<proteinExistence type="predicted"/>
<dbReference type="InterPro" id="IPR013011">
    <property type="entry name" value="PTS_EIIB_2"/>
</dbReference>
<dbReference type="AlphaFoldDB" id="A0AAW8U2I8"/>
<dbReference type="GO" id="GO:0009401">
    <property type="term" value="P:phosphoenolpyruvate-dependent sugar phosphotransferase system"/>
    <property type="evidence" value="ECO:0007669"/>
    <property type="project" value="InterPro"/>
</dbReference>
<evidence type="ECO:0000256" key="1">
    <source>
        <dbReference type="ARBA" id="ARBA00022679"/>
    </source>
</evidence>
<accession>A0AAW8U2I8</accession>
<dbReference type="PROSITE" id="PS51099">
    <property type="entry name" value="PTS_EIIB_TYPE_2"/>
    <property type="match status" value="1"/>
</dbReference>
<keyword evidence="3" id="KW-0813">Transport</keyword>
<dbReference type="RefSeq" id="WP_311877190.1">
    <property type="nucleotide sequence ID" value="NZ_JARQBZ010000010.1"/>
</dbReference>
<protein>
    <submittedName>
        <fullName evidence="3">PTS sugar transporter subunit IIB</fullName>
    </submittedName>
</protein>
<dbReference type="Proteomes" id="UP001268577">
    <property type="component" value="Unassembled WGS sequence"/>
</dbReference>
<evidence type="ECO:0000259" key="2">
    <source>
        <dbReference type="PROSITE" id="PS51099"/>
    </source>
</evidence>
<dbReference type="CDD" id="cd05566">
    <property type="entry name" value="PTS_IIB_galactitol"/>
    <property type="match status" value="1"/>
</dbReference>
<dbReference type="SUPFAM" id="SSF52794">
    <property type="entry name" value="PTS system IIB component-like"/>
    <property type="match status" value="1"/>
</dbReference>
<dbReference type="EMBL" id="JARQBZ010000010">
    <property type="protein sequence ID" value="MDT2833771.1"/>
    <property type="molecule type" value="Genomic_DNA"/>
</dbReference>
<dbReference type="Pfam" id="PF02302">
    <property type="entry name" value="PTS_IIB"/>
    <property type="match status" value="1"/>
</dbReference>
<keyword evidence="3" id="KW-0762">Sugar transport</keyword>